<evidence type="ECO:0000256" key="7">
    <source>
        <dbReference type="SAM" id="MobiDB-lite"/>
    </source>
</evidence>
<accession>A0A1Y2BTE0</accession>
<feature type="compositionally biased region" description="Low complexity" evidence="7">
    <location>
        <begin position="43"/>
        <end position="63"/>
    </location>
</feature>
<evidence type="ECO:0000256" key="2">
    <source>
        <dbReference type="ARBA" id="ARBA00006075"/>
    </source>
</evidence>
<dbReference type="EMBL" id="MCGO01000047">
    <property type="protein sequence ID" value="ORY37964.1"/>
    <property type="molecule type" value="Genomic_DNA"/>
</dbReference>
<evidence type="ECO:0000256" key="4">
    <source>
        <dbReference type="ARBA" id="ARBA00023242"/>
    </source>
</evidence>
<evidence type="ECO:0000256" key="3">
    <source>
        <dbReference type="ARBA" id="ARBA00022763"/>
    </source>
</evidence>
<evidence type="ECO:0000313" key="9">
    <source>
        <dbReference type="EMBL" id="ORY37964.1"/>
    </source>
</evidence>
<dbReference type="GO" id="GO:0000076">
    <property type="term" value="P:DNA replication checkpoint signaling"/>
    <property type="evidence" value="ECO:0007669"/>
    <property type="project" value="UniProtKB-UniRule"/>
</dbReference>
<comment type="similarity">
    <text evidence="2 6">Belongs to the CSM3 family.</text>
</comment>
<dbReference type="GO" id="GO:0006974">
    <property type="term" value="P:DNA damage response"/>
    <property type="evidence" value="ECO:0007669"/>
    <property type="project" value="UniProtKB-KW"/>
</dbReference>
<dbReference type="PANTHER" id="PTHR13220:SF11">
    <property type="entry name" value="TIMELESS-INTERACTING PROTEIN"/>
    <property type="match status" value="1"/>
</dbReference>
<name>A0A1Y2BTE0_9FUNG</name>
<feature type="compositionally biased region" description="Acidic residues" evidence="7">
    <location>
        <begin position="1"/>
        <end position="12"/>
    </location>
</feature>
<evidence type="ECO:0000256" key="6">
    <source>
        <dbReference type="RuleBase" id="RU366049"/>
    </source>
</evidence>
<dbReference type="Proteomes" id="UP000193642">
    <property type="component" value="Unassembled WGS sequence"/>
</dbReference>
<feature type="compositionally biased region" description="Basic and acidic residues" evidence="7">
    <location>
        <begin position="81"/>
        <end position="91"/>
    </location>
</feature>
<organism evidence="9 10">
    <name type="scientific">Rhizoclosmatium globosum</name>
    <dbReference type="NCBI Taxonomy" id="329046"/>
    <lineage>
        <taxon>Eukaryota</taxon>
        <taxon>Fungi</taxon>
        <taxon>Fungi incertae sedis</taxon>
        <taxon>Chytridiomycota</taxon>
        <taxon>Chytridiomycota incertae sedis</taxon>
        <taxon>Chytridiomycetes</taxon>
        <taxon>Chytridiales</taxon>
        <taxon>Chytriomycetaceae</taxon>
        <taxon>Rhizoclosmatium</taxon>
    </lineage>
</organism>
<keyword evidence="10" id="KW-1185">Reference proteome</keyword>
<comment type="caution">
    <text evidence="9">The sequence shown here is derived from an EMBL/GenBank/DDBJ whole genome shotgun (WGS) entry which is preliminary data.</text>
</comment>
<evidence type="ECO:0000256" key="1">
    <source>
        <dbReference type="ARBA" id="ARBA00004123"/>
    </source>
</evidence>
<feature type="region of interest" description="Disordered" evidence="7">
    <location>
        <begin position="242"/>
        <end position="273"/>
    </location>
</feature>
<dbReference type="GO" id="GO:0003677">
    <property type="term" value="F:DNA binding"/>
    <property type="evidence" value="ECO:0007669"/>
    <property type="project" value="TreeGrafter"/>
</dbReference>
<proteinExistence type="inferred from homology"/>
<dbReference type="Pfam" id="PF07962">
    <property type="entry name" value="Swi3"/>
    <property type="match status" value="1"/>
</dbReference>
<dbReference type="OrthoDB" id="437078at2759"/>
<dbReference type="PANTHER" id="PTHR13220">
    <property type="entry name" value="TIMELESS INTERACTING-RELATED"/>
    <property type="match status" value="1"/>
</dbReference>
<dbReference type="InterPro" id="IPR040038">
    <property type="entry name" value="TIPIN/Csm3/Swi3"/>
</dbReference>
<comment type="function">
    <text evidence="6">Plays an important role in the control of DNA replication and the maintenance of replication fork stability.</text>
</comment>
<keyword evidence="5 6" id="KW-0131">Cell cycle</keyword>
<keyword evidence="3 6" id="KW-0227">DNA damage</keyword>
<sequence length="390" mass="43741">MLSFEDDDEFGDMPELPPSVSLETYKPKTPPRPVLPATTSSFPSSPLHQPQQQPQQQHQPAPQLDDDLDTPSLSQIQQSPEQEKPKTKRLARDVAKLDANRLLAPEGLPRLHQITKQLSLKGKKHEFDDLAHMMLTYQKWGHSVFNKLVFTSFIEGAEKVCREKRVKGWRDALVSEERRRKNGFYDDEDVVVVGGGGAGMGEKEQLDVTMADAEAIKNQVPINKALAEIDDLNREEEEEFERLVREAEAQHAANQSQPPKSTTRSMTFEDDDDDFDFDSQMREQLGVSTTTVSNSNTKNAAPTFAEEDDYEHEFNQAISSNMMEEDDFNFDMPVDPIASVPPLINGTEDQIDSEAANPLVSSTIAPPVDTNLPSQVELDALVNDFDWDGE</sequence>
<keyword evidence="4 6" id="KW-0539">Nucleus</keyword>
<dbReference type="GO" id="GO:0043111">
    <property type="term" value="P:replication fork arrest"/>
    <property type="evidence" value="ECO:0007669"/>
    <property type="project" value="TreeGrafter"/>
</dbReference>
<feature type="compositionally biased region" description="Polar residues" evidence="7">
    <location>
        <begin position="252"/>
        <end position="266"/>
    </location>
</feature>
<dbReference type="STRING" id="329046.A0A1Y2BTE0"/>
<feature type="compositionally biased region" description="Polar residues" evidence="7">
    <location>
        <begin position="71"/>
        <end position="80"/>
    </location>
</feature>
<dbReference type="AlphaFoldDB" id="A0A1Y2BTE0"/>
<dbReference type="InterPro" id="IPR012923">
    <property type="entry name" value="Csm3"/>
</dbReference>
<dbReference type="GO" id="GO:0031298">
    <property type="term" value="C:replication fork protection complex"/>
    <property type="evidence" value="ECO:0007669"/>
    <property type="project" value="TreeGrafter"/>
</dbReference>
<feature type="region of interest" description="Disordered" evidence="7">
    <location>
        <begin position="1"/>
        <end position="91"/>
    </location>
</feature>
<gene>
    <name evidence="9" type="ORF">BCR33DRAFT_442007</name>
</gene>
<dbReference type="GO" id="GO:0031297">
    <property type="term" value="P:replication fork processing"/>
    <property type="evidence" value="ECO:0007669"/>
    <property type="project" value="UniProtKB-UniRule"/>
</dbReference>
<evidence type="ECO:0000313" key="10">
    <source>
        <dbReference type="Proteomes" id="UP000193642"/>
    </source>
</evidence>
<comment type="subcellular location">
    <subcellularLocation>
        <location evidence="1 6">Nucleus</location>
    </subcellularLocation>
</comment>
<evidence type="ECO:0000259" key="8">
    <source>
        <dbReference type="Pfam" id="PF07962"/>
    </source>
</evidence>
<evidence type="ECO:0000256" key="5">
    <source>
        <dbReference type="ARBA" id="ARBA00023306"/>
    </source>
</evidence>
<reference evidence="9 10" key="1">
    <citation type="submission" date="2016-07" db="EMBL/GenBank/DDBJ databases">
        <title>Pervasive Adenine N6-methylation of Active Genes in Fungi.</title>
        <authorList>
            <consortium name="DOE Joint Genome Institute"/>
            <person name="Mondo S.J."/>
            <person name="Dannebaum R.O."/>
            <person name="Kuo R.C."/>
            <person name="Labutti K."/>
            <person name="Haridas S."/>
            <person name="Kuo A."/>
            <person name="Salamov A."/>
            <person name="Ahrendt S.R."/>
            <person name="Lipzen A."/>
            <person name="Sullivan W."/>
            <person name="Andreopoulos W.B."/>
            <person name="Clum A."/>
            <person name="Lindquist E."/>
            <person name="Daum C."/>
            <person name="Ramamoorthy G.K."/>
            <person name="Gryganskyi A."/>
            <person name="Culley D."/>
            <person name="Magnuson J.K."/>
            <person name="James T.Y."/>
            <person name="O'Malley M.A."/>
            <person name="Stajich J.E."/>
            <person name="Spatafora J.W."/>
            <person name="Visel A."/>
            <person name="Grigoriev I.V."/>
        </authorList>
    </citation>
    <scope>NUCLEOTIDE SEQUENCE [LARGE SCALE GENOMIC DNA]</scope>
    <source>
        <strain evidence="9 10">JEL800</strain>
    </source>
</reference>
<protein>
    <recommendedName>
        <fullName evidence="6">Chromosome segregation in meiosis protein</fullName>
    </recommendedName>
</protein>
<feature type="domain" description="Chromosome segregation in meiosis protein 3" evidence="8">
    <location>
        <begin position="96"/>
        <end position="177"/>
    </location>
</feature>